<gene>
    <name evidence="2" type="ORF">NDM98_15505</name>
</gene>
<sequence>MRNAWWNDYNPIYNKFTDNCTNFISQCLHAGGAPMNRTGQKSKGWWTEGASWSLSWTVAHSLRWYLSGSTSGLRGEEKATAQELQPGDVICYDFTGDGRWQHTTMVVAKDENNEPLVNAQTVNSRMRYWSYEDSTAWTPEIKYKFFRIVVI</sequence>
<organism evidence="2 3">
    <name type="scientific">Alkalicoccobacillus plakortidis</name>
    <dbReference type="NCBI Taxonomy" id="444060"/>
    <lineage>
        <taxon>Bacteria</taxon>
        <taxon>Bacillati</taxon>
        <taxon>Bacillota</taxon>
        <taxon>Bacilli</taxon>
        <taxon>Bacillales</taxon>
        <taxon>Bacillaceae</taxon>
        <taxon>Alkalicoccobacillus</taxon>
    </lineage>
</organism>
<dbReference type="Proteomes" id="UP001203665">
    <property type="component" value="Unassembled WGS sequence"/>
</dbReference>
<protein>
    <submittedName>
        <fullName evidence="2">Amidase domain-containing protein</fullName>
    </submittedName>
</protein>
<dbReference type="Gene3D" id="3.90.1720.10">
    <property type="entry name" value="endopeptidase domain like (from Nostoc punctiforme)"/>
    <property type="match status" value="1"/>
</dbReference>
<accession>A0ABT0XLM2</accession>
<dbReference type="PANTHER" id="PTHR40032:SF1">
    <property type="entry name" value="EXPORTED PROTEIN"/>
    <property type="match status" value="1"/>
</dbReference>
<proteinExistence type="predicted"/>
<dbReference type="EMBL" id="JAMQJY010000002">
    <property type="protein sequence ID" value="MCM2676732.1"/>
    <property type="molecule type" value="Genomic_DNA"/>
</dbReference>
<feature type="domain" description="Putative amidase" evidence="1">
    <location>
        <begin position="3"/>
        <end position="144"/>
    </location>
</feature>
<name>A0ABT0XLM2_9BACI</name>
<dbReference type="PANTHER" id="PTHR40032">
    <property type="entry name" value="EXPORTED PROTEIN-RELATED"/>
    <property type="match status" value="1"/>
</dbReference>
<evidence type="ECO:0000313" key="3">
    <source>
        <dbReference type="Proteomes" id="UP001203665"/>
    </source>
</evidence>
<dbReference type="InterPro" id="IPR024301">
    <property type="entry name" value="Amidase_6"/>
</dbReference>
<comment type="caution">
    <text evidence="2">The sequence shown here is derived from an EMBL/GenBank/DDBJ whole genome shotgun (WGS) entry which is preliminary data.</text>
</comment>
<dbReference type="Pfam" id="PF12671">
    <property type="entry name" value="Amidase_6"/>
    <property type="match status" value="1"/>
</dbReference>
<evidence type="ECO:0000259" key="1">
    <source>
        <dbReference type="Pfam" id="PF12671"/>
    </source>
</evidence>
<keyword evidence="3" id="KW-1185">Reference proteome</keyword>
<evidence type="ECO:0000313" key="2">
    <source>
        <dbReference type="EMBL" id="MCM2676732.1"/>
    </source>
</evidence>
<reference evidence="2" key="1">
    <citation type="submission" date="2022-06" db="EMBL/GenBank/DDBJ databases">
        <title>Alkalicoccobacillus porphyridii sp. nov., isolated from a marine red alga, Porphyridium purpureum and reclassification of Shouchella plakortidis and Shouchella gibsonii as Alkalicoccobacillus plakortidis comb. nov. and Alkalicoccobacillus gibsonii comb. nov.</title>
        <authorList>
            <person name="Kim K.H."/>
            <person name="Lee J.K."/>
            <person name="Han D.M."/>
            <person name="Baek J.H."/>
            <person name="Jeon C.O."/>
        </authorList>
    </citation>
    <scope>NUCLEOTIDE SEQUENCE</scope>
    <source>
        <strain evidence="2">DSM 19153</strain>
    </source>
</reference>